<dbReference type="EMBL" id="CP036268">
    <property type="protein sequence ID" value="QDT39284.1"/>
    <property type="molecule type" value="Genomic_DNA"/>
</dbReference>
<accession>A0A517R5V6</accession>
<dbReference type="AlphaFoldDB" id="A0A517R5V6"/>
<keyword evidence="3" id="KW-1185">Reference proteome</keyword>
<keyword evidence="2" id="KW-0808">Transferase</keyword>
<sequence>MNSLVARRLRGIEVIGAATEILTRNRSVGRDVGFLDAAEVQWWWVDGGFDDPANQLVWFNQDDRPIAVFFQYDSGPAWEADIFWDAQLEQTVRREVWPVYEELLTALPNDKPAKIMIDGRDVATATTLNELGWHKSEESLVQTVLANNKAVLAATLPHGFQFTDELRRDSSRVHPMTTRKGERVDELLKECSLYRPDLDLHILAPDGTMAGYCLCWLDEKNSVGIFEPVRVEQEFQRRGLGTALMHEGVRKLQRAGANCIKVCYRFGNSAAEALYRKVGFEPVFEKQLYLRN</sequence>
<dbReference type="CDD" id="cd04301">
    <property type="entry name" value="NAT_SF"/>
    <property type="match status" value="1"/>
</dbReference>
<dbReference type="PROSITE" id="PS51186">
    <property type="entry name" value="GNAT"/>
    <property type="match status" value="1"/>
</dbReference>
<proteinExistence type="predicted"/>
<evidence type="ECO:0000313" key="3">
    <source>
        <dbReference type="Proteomes" id="UP000317318"/>
    </source>
</evidence>
<dbReference type="KEGG" id="svp:Pan189_36900"/>
<name>A0A517R5V6_9PLAN</name>
<protein>
    <submittedName>
        <fullName evidence="2">Ribosomal-protein-alanine N-acetyltransferase</fullName>
    </submittedName>
</protein>
<feature type="domain" description="N-acetyltransferase" evidence="1">
    <location>
        <begin position="160"/>
        <end position="292"/>
    </location>
</feature>
<dbReference type="InterPro" id="IPR016181">
    <property type="entry name" value="Acyl_CoA_acyltransferase"/>
</dbReference>
<gene>
    <name evidence="2" type="ORF">Pan189_36900</name>
</gene>
<dbReference type="SUPFAM" id="SSF55729">
    <property type="entry name" value="Acyl-CoA N-acyltransferases (Nat)"/>
    <property type="match status" value="1"/>
</dbReference>
<dbReference type="GO" id="GO:0016747">
    <property type="term" value="F:acyltransferase activity, transferring groups other than amino-acyl groups"/>
    <property type="evidence" value="ECO:0007669"/>
    <property type="project" value="InterPro"/>
</dbReference>
<dbReference type="Pfam" id="PF00583">
    <property type="entry name" value="Acetyltransf_1"/>
    <property type="match status" value="1"/>
</dbReference>
<dbReference type="Gene3D" id="3.40.630.30">
    <property type="match status" value="1"/>
</dbReference>
<evidence type="ECO:0000313" key="2">
    <source>
        <dbReference type="EMBL" id="QDT39284.1"/>
    </source>
</evidence>
<evidence type="ECO:0000259" key="1">
    <source>
        <dbReference type="PROSITE" id="PS51186"/>
    </source>
</evidence>
<dbReference type="Proteomes" id="UP000317318">
    <property type="component" value="Chromosome"/>
</dbReference>
<reference evidence="2 3" key="1">
    <citation type="submission" date="2019-02" db="EMBL/GenBank/DDBJ databases">
        <title>Deep-cultivation of Planctomycetes and their phenomic and genomic characterization uncovers novel biology.</title>
        <authorList>
            <person name="Wiegand S."/>
            <person name="Jogler M."/>
            <person name="Boedeker C."/>
            <person name="Pinto D."/>
            <person name="Vollmers J."/>
            <person name="Rivas-Marin E."/>
            <person name="Kohn T."/>
            <person name="Peeters S.H."/>
            <person name="Heuer A."/>
            <person name="Rast P."/>
            <person name="Oberbeckmann S."/>
            <person name="Bunk B."/>
            <person name="Jeske O."/>
            <person name="Meyerdierks A."/>
            <person name="Storesund J.E."/>
            <person name="Kallscheuer N."/>
            <person name="Luecker S."/>
            <person name="Lage O.M."/>
            <person name="Pohl T."/>
            <person name="Merkel B.J."/>
            <person name="Hornburger P."/>
            <person name="Mueller R.-W."/>
            <person name="Bruemmer F."/>
            <person name="Labrenz M."/>
            <person name="Spormann A.M."/>
            <person name="Op den Camp H."/>
            <person name="Overmann J."/>
            <person name="Amann R."/>
            <person name="Jetten M.S.M."/>
            <person name="Mascher T."/>
            <person name="Medema M.H."/>
            <person name="Devos D.P."/>
            <person name="Kaster A.-K."/>
            <person name="Ovreas L."/>
            <person name="Rohde M."/>
            <person name="Galperin M.Y."/>
            <person name="Jogler C."/>
        </authorList>
    </citation>
    <scope>NUCLEOTIDE SEQUENCE [LARGE SCALE GENOMIC DNA]</scope>
    <source>
        <strain evidence="2 3">Pan189</strain>
    </source>
</reference>
<dbReference type="RefSeq" id="WP_145365433.1">
    <property type="nucleotide sequence ID" value="NZ_CP036268.1"/>
</dbReference>
<organism evidence="2 3">
    <name type="scientific">Stratiformator vulcanicus</name>
    <dbReference type="NCBI Taxonomy" id="2527980"/>
    <lineage>
        <taxon>Bacteria</taxon>
        <taxon>Pseudomonadati</taxon>
        <taxon>Planctomycetota</taxon>
        <taxon>Planctomycetia</taxon>
        <taxon>Planctomycetales</taxon>
        <taxon>Planctomycetaceae</taxon>
        <taxon>Stratiformator</taxon>
    </lineage>
</organism>
<dbReference type="InterPro" id="IPR000182">
    <property type="entry name" value="GNAT_dom"/>
</dbReference>
<dbReference type="OrthoDB" id="9797178at2"/>